<keyword evidence="6" id="KW-0915">Sodium</keyword>
<dbReference type="OrthoDB" id="6581954at2759"/>
<dbReference type="EMBL" id="SRLO01000894">
    <property type="protein sequence ID" value="TNN44598.1"/>
    <property type="molecule type" value="Genomic_DNA"/>
</dbReference>
<evidence type="ECO:0000313" key="9">
    <source>
        <dbReference type="Proteomes" id="UP000314294"/>
    </source>
</evidence>
<proteinExistence type="predicted"/>
<keyword evidence="6" id="KW-0479">Metal-binding</keyword>
<accession>A0A4Z2FTR2</accession>
<feature type="binding site" evidence="6">
    <location>
        <position position="31"/>
    </location>
    <ligand>
        <name>Na(+)</name>
        <dbReference type="ChEBI" id="CHEBI:29101"/>
        <label>1</label>
    </ligand>
</feature>
<dbReference type="SUPFAM" id="SSF161070">
    <property type="entry name" value="SNF-like"/>
    <property type="match status" value="1"/>
</dbReference>
<evidence type="ECO:0000256" key="3">
    <source>
        <dbReference type="ARBA" id="ARBA00022692"/>
    </source>
</evidence>
<dbReference type="GO" id="GO:0046872">
    <property type="term" value="F:metal ion binding"/>
    <property type="evidence" value="ECO:0007669"/>
    <property type="project" value="UniProtKB-KW"/>
</dbReference>
<reference evidence="8 9" key="1">
    <citation type="submission" date="2019-03" db="EMBL/GenBank/DDBJ databases">
        <title>First draft genome of Liparis tanakae, snailfish: a comprehensive survey of snailfish specific genes.</title>
        <authorList>
            <person name="Kim W."/>
            <person name="Song I."/>
            <person name="Jeong J.-H."/>
            <person name="Kim D."/>
            <person name="Kim S."/>
            <person name="Ryu S."/>
            <person name="Song J.Y."/>
            <person name="Lee S.K."/>
        </authorList>
    </citation>
    <scope>NUCLEOTIDE SEQUENCE [LARGE SCALE GENOMIC DNA]</scope>
    <source>
        <tissue evidence="8">Muscle</tissue>
    </source>
</reference>
<evidence type="ECO:0000256" key="6">
    <source>
        <dbReference type="PIRSR" id="PIRSR600175-1"/>
    </source>
</evidence>
<name>A0A4Z2FTR2_9TELE</name>
<dbReference type="PANTHER" id="PTHR11616:SF280">
    <property type="entry name" value="TRANSPORTER"/>
    <property type="match status" value="1"/>
</dbReference>
<comment type="caution">
    <text evidence="8">The sequence shown here is derived from an EMBL/GenBank/DDBJ whole genome shotgun (WGS) entry which is preliminary data.</text>
</comment>
<dbReference type="GO" id="GO:0005332">
    <property type="term" value="F:gamma-aminobutyric acid:sodium:chloride symporter activity"/>
    <property type="evidence" value="ECO:0007669"/>
    <property type="project" value="TreeGrafter"/>
</dbReference>
<comment type="subcellular location">
    <subcellularLocation>
        <location evidence="1">Membrane</location>
        <topology evidence="1">Multi-pass membrane protein</topology>
    </subcellularLocation>
</comment>
<gene>
    <name evidence="8" type="primary">SLC6A13_5</name>
    <name evidence="8" type="ORF">EYF80_045200</name>
</gene>
<evidence type="ECO:0000256" key="1">
    <source>
        <dbReference type="ARBA" id="ARBA00004141"/>
    </source>
</evidence>
<dbReference type="InterPro" id="IPR000175">
    <property type="entry name" value="Na/ntran_symport"/>
</dbReference>
<evidence type="ECO:0000313" key="8">
    <source>
        <dbReference type="EMBL" id="TNN44598.1"/>
    </source>
</evidence>
<evidence type="ECO:0000256" key="7">
    <source>
        <dbReference type="SAM" id="Phobius"/>
    </source>
</evidence>
<feature type="transmembrane region" description="Helical" evidence="7">
    <location>
        <begin position="33"/>
        <end position="55"/>
    </location>
</feature>
<keyword evidence="9" id="KW-1185">Reference proteome</keyword>
<dbReference type="PANTHER" id="PTHR11616">
    <property type="entry name" value="SODIUM/CHLORIDE DEPENDENT TRANSPORTER"/>
    <property type="match status" value="1"/>
</dbReference>
<protein>
    <submittedName>
        <fullName evidence="8">Sodium-and chloride-dependent GABA transporter 2</fullName>
    </submittedName>
</protein>
<organism evidence="8 9">
    <name type="scientific">Liparis tanakae</name>
    <name type="common">Tanaka's snailfish</name>
    <dbReference type="NCBI Taxonomy" id="230148"/>
    <lineage>
        <taxon>Eukaryota</taxon>
        <taxon>Metazoa</taxon>
        <taxon>Chordata</taxon>
        <taxon>Craniata</taxon>
        <taxon>Vertebrata</taxon>
        <taxon>Euteleostomi</taxon>
        <taxon>Actinopterygii</taxon>
        <taxon>Neopterygii</taxon>
        <taxon>Teleostei</taxon>
        <taxon>Neoteleostei</taxon>
        <taxon>Acanthomorphata</taxon>
        <taxon>Eupercaria</taxon>
        <taxon>Perciformes</taxon>
        <taxon>Cottioidei</taxon>
        <taxon>Cottales</taxon>
        <taxon>Liparidae</taxon>
        <taxon>Liparis</taxon>
    </lineage>
</organism>
<dbReference type="Pfam" id="PF00209">
    <property type="entry name" value="SNF"/>
    <property type="match status" value="1"/>
</dbReference>
<evidence type="ECO:0000256" key="5">
    <source>
        <dbReference type="ARBA" id="ARBA00023136"/>
    </source>
</evidence>
<evidence type="ECO:0000256" key="4">
    <source>
        <dbReference type="ARBA" id="ARBA00022989"/>
    </source>
</evidence>
<evidence type="ECO:0000256" key="2">
    <source>
        <dbReference type="ARBA" id="ARBA00022448"/>
    </source>
</evidence>
<keyword evidence="5 7" id="KW-0472">Membrane</keyword>
<dbReference type="InterPro" id="IPR037272">
    <property type="entry name" value="SNS_sf"/>
</dbReference>
<sequence length="108" mass="12446">MTEGTATQTPAGGQPRGKWANKMEFMFSMAGEIIGVFFIPYFVFLFFCGVPLFFLETALGQYTSEGGVTAWRKICPMFEGKDEARTDFCRVTQEMHVFTHWYWKNTSR</sequence>
<dbReference type="AlphaFoldDB" id="A0A4Z2FTR2"/>
<keyword evidence="2" id="KW-0813">Transport</keyword>
<dbReference type="PROSITE" id="PS50267">
    <property type="entry name" value="NA_NEUROTRAN_SYMP_3"/>
    <property type="match status" value="1"/>
</dbReference>
<keyword evidence="4 7" id="KW-1133">Transmembrane helix</keyword>
<keyword evidence="3 7" id="KW-0812">Transmembrane</keyword>
<dbReference type="GO" id="GO:0005886">
    <property type="term" value="C:plasma membrane"/>
    <property type="evidence" value="ECO:0007669"/>
    <property type="project" value="TreeGrafter"/>
</dbReference>
<dbReference type="GO" id="GO:0042995">
    <property type="term" value="C:cell projection"/>
    <property type="evidence" value="ECO:0007669"/>
    <property type="project" value="TreeGrafter"/>
</dbReference>
<dbReference type="Proteomes" id="UP000314294">
    <property type="component" value="Unassembled WGS sequence"/>
</dbReference>